<evidence type="ECO:0000313" key="3">
    <source>
        <dbReference type="EMBL" id="KDN72203.1"/>
    </source>
</evidence>
<dbReference type="EMBL" id="JMSE01000023">
    <property type="protein sequence ID" value="KDN72203.1"/>
    <property type="molecule type" value="Genomic_DNA"/>
</dbReference>
<dbReference type="InterPro" id="IPR046797">
    <property type="entry name" value="PDDEXK_12"/>
</dbReference>
<feature type="compositionally biased region" description="Polar residues" evidence="1">
    <location>
        <begin position="181"/>
        <end position="198"/>
    </location>
</feature>
<sequence>MSPAECCCSHLASPRNRNPVIEAWVQEVFDAHSTPPHLHQPRPPRGLINKPSSNKRKRATDNKEEEHKDLDPKDFSSVKKRRQRHRTPLARMDANINKGGAPRTPRSIANPKRTTITTRQPADVITGENMDVDDGESEDELGNISYASPTPRGTRHQQHRHSANAQAQPDSDQPPPRFSSLYFSSLDQRGIQETSGVNSHHHAPPPLFPLPPRSASASEASVSASSSRRSRSPTKGVKVMADLLFAEKRVQIVPRLADQDVPRDVADLCERLVDISDGCGVVPAPIANEVRQRLQQINPSHKLRPHHVLPPEDDAANPNPQTRESLMGELWVLSKVARETMAANVYTHSEAHWNARIHAPLLEAGIEVDAKQDGTIQQDVRYFDATRATISSSFVPRHTDGDSLAGKMVDYCIVLNSPHVQEAARAALLAAQEPPGPRSATSSTASWTSSRGSRRGGVSAKYARSTAGASVADSAAAGAAAWSINQTGYPPLRLSPIVVSIETKQPEGSDDEAKAQLSVWVASHFLRLHKLAGSPGPIGLTLPLLHVSGRVWHVYLAVERVDCIDLFEWVTVEGTETLIGCYKVLSLLRALRSWAVDSFQPRFLKLLGSPVAT</sequence>
<evidence type="ECO:0000256" key="1">
    <source>
        <dbReference type="SAM" id="MobiDB-lite"/>
    </source>
</evidence>
<organism evidence="3 4">
    <name type="scientific">Colletotrichum sublineola</name>
    <name type="common">Sorghum anthracnose fungus</name>
    <dbReference type="NCBI Taxonomy" id="1173701"/>
    <lineage>
        <taxon>Eukaryota</taxon>
        <taxon>Fungi</taxon>
        <taxon>Dikarya</taxon>
        <taxon>Ascomycota</taxon>
        <taxon>Pezizomycotina</taxon>
        <taxon>Sordariomycetes</taxon>
        <taxon>Hypocreomycetidae</taxon>
        <taxon>Glomerellales</taxon>
        <taxon>Glomerellaceae</taxon>
        <taxon>Colletotrichum</taxon>
        <taxon>Colletotrichum graminicola species complex</taxon>
    </lineage>
</organism>
<feature type="domain" description="PD-(D/E)XK nuclease-like" evidence="2">
    <location>
        <begin position="312"/>
        <end position="599"/>
    </location>
</feature>
<dbReference type="STRING" id="1173701.A0A066XSK7"/>
<dbReference type="OMA" id="NARIHAP"/>
<proteinExistence type="predicted"/>
<accession>A0A066XSK7</accession>
<feature type="compositionally biased region" description="Low complexity" evidence="1">
    <location>
        <begin position="439"/>
        <end position="459"/>
    </location>
</feature>
<evidence type="ECO:0000313" key="4">
    <source>
        <dbReference type="Proteomes" id="UP000027238"/>
    </source>
</evidence>
<feature type="region of interest" description="Disordered" evidence="1">
    <location>
        <begin position="431"/>
        <end position="459"/>
    </location>
</feature>
<feature type="compositionally biased region" description="Basic residues" evidence="1">
    <location>
        <begin position="78"/>
        <end position="88"/>
    </location>
</feature>
<reference evidence="4" key="1">
    <citation type="journal article" date="2014" name="Genome Announc.">
        <title>Draft genome sequence of Colletotrichum sublineola, a destructive pathogen of cultivated sorghum.</title>
        <authorList>
            <person name="Baroncelli R."/>
            <person name="Sanz-Martin J.M."/>
            <person name="Rech G.E."/>
            <person name="Sukno S.A."/>
            <person name="Thon M.R."/>
        </authorList>
    </citation>
    <scope>NUCLEOTIDE SEQUENCE [LARGE SCALE GENOMIC DNA]</scope>
    <source>
        <strain evidence="4">TX430BB</strain>
    </source>
</reference>
<protein>
    <recommendedName>
        <fullName evidence="2">PD-(D/E)XK nuclease-like domain-containing protein</fullName>
    </recommendedName>
</protein>
<name>A0A066XSK7_COLSU</name>
<gene>
    <name evidence="3" type="ORF">CSUB01_11728</name>
</gene>
<dbReference type="eggNOG" id="ENOG502SSXD">
    <property type="taxonomic scope" value="Eukaryota"/>
</dbReference>
<dbReference type="Pfam" id="PF20516">
    <property type="entry name" value="PDDEXK_12"/>
    <property type="match status" value="1"/>
</dbReference>
<feature type="compositionally biased region" description="Basic residues" evidence="1">
    <location>
        <begin position="153"/>
        <end position="162"/>
    </location>
</feature>
<feature type="region of interest" description="Disordered" evidence="1">
    <location>
        <begin position="33"/>
        <end position="235"/>
    </location>
</feature>
<dbReference type="HOGENOM" id="CLU_027219_5_1_1"/>
<dbReference type="OrthoDB" id="4850128at2759"/>
<feature type="compositionally biased region" description="Low complexity" evidence="1">
    <location>
        <begin position="213"/>
        <end position="227"/>
    </location>
</feature>
<evidence type="ECO:0000259" key="2">
    <source>
        <dbReference type="Pfam" id="PF20516"/>
    </source>
</evidence>
<comment type="caution">
    <text evidence="3">The sequence shown here is derived from an EMBL/GenBank/DDBJ whole genome shotgun (WGS) entry which is preliminary data.</text>
</comment>
<dbReference type="AlphaFoldDB" id="A0A066XSK7"/>
<feature type="compositionally biased region" description="Basic and acidic residues" evidence="1">
    <location>
        <begin position="59"/>
        <end position="77"/>
    </location>
</feature>
<keyword evidence="4" id="KW-1185">Reference proteome</keyword>
<dbReference type="Proteomes" id="UP000027238">
    <property type="component" value="Unassembled WGS sequence"/>
</dbReference>
<feature type="compositionally biased region" description="Acidic residues" evidence="1">
    <location>
        <begin position="130"/>
        <end position="141"/>
    </location>
</feature>